<evidence type="ECO:0000259" key="2">
    <source>
        <dbReference type="Pfam" id="PF03364"/>
    </source>
</evidence>
<comment type="caution">
    <text evidence="4">The sequence shown here is derived from an EMBL/GenBank/DDBJ whole genome shotgun (WGS) entry which is preliminary data.</text>
</comment>
<name>A0A2T7BDV1_9BACT</name>
<accession>A0A2T7BDV1</accession>
<comment type="similarity">
    <text evidence="1">Belongs to the ribosome association toxin RatA family.</text>
</comment>
<dbReference type="Pfam" id="PF11127">
    <property type="entry name" value="YgaP-like_TM"/>
    <property type="match status" value="1"/>
</dbReference>
<dbReference type="OrthoDB" id="9797595at2"/>
<dbReference type="PANTHER" id="PTHR33824:SF7">
    <property type="entry name" value="POLYKETIDE CYCLASE_DEHYDRASE AND LIPID TRANSPORT SUPERFAMILY PROTEIN"/>
    <property type="match status" value="1"/>
</dbReference>
<sequence length="233" mass="26400">MSQTSTTQPLRPRGNAWAEESAIQNVPQQERIFSAAAGAVLLLTGIRHPLKHLVSLGLGGYLLYRGASGNCPLTRFFKRSAPEQHTRAVNIRTSIVVNRHRAEVYAFWRRLENLPRFMRHLTDVQSITDTHSVWQIHVPGFEIVWEAEIVRELPNELLSWRSLPDSMIVTAGKVEFLDAPNGGTELRIMITYRPPAGDVGRAVATMLTPAFRHMVQRDIRQFKDLVESVRETV</sequence>
<proteinExistence type="inferred from homology"/>
<dbReference type="Pfam" id="PF03364">
    <property type="entry name" value="Polyketide_cyc"/>
    <property type="match status" value="1"/>
</dbReference>
<evidence type="ECO:0000313" key="5">
    <source>
        <dbReference type="Proteomes" id="UP000244450"/>
    </source>
</evidence>
<dbReference type="EMBL" id="QCYK01000003">
    <property type="protein sequence ID" value="PUZ23278.1"/>
    <property type="molecule type" value="Genomic_DNA"/>
</dbReference>
<dbReference type="CDD" id="cd07817">
    <property type="entry name" value="SRPBCC_8"/>
    <property type="match status" value="1"/>
</dbReference>
<dbReference type="Proteomes" id="UP000244450">
    <property type="component" value="Unassembled WGS sequence"/>
</dbReference>
<dbReference type="SUPFAM" id="SSF55961">
    <property type="entry name" value="Bet v1-like"/>
    <property type="match status" value="1"/>
</dbReference>
<dbReference type="InterPro" id="IPR047137">
    <property type="entry name" value="ORF3"/>
</dbReference>
<dbReference type="Gene3D" id="3.30.530.20">
    <property type="match status" value="1"/>
</dbReference>
<dbReference type="AlphaFoldDB" id="A0A2T7BDV1"/>
<feature type="domain" description="Inner membrane protein YgaP-like transmembrane" evidence="3">
    <location>
        <begin position="24"/>
        <end position="80"/>
    </location>
</feature>
<organism evidence="4 5">
    <name type="scientific">Chitinophaga parva</name>
    <dbReference type="NCBI Taxonomy" id="2169414"/>
    <lineage>
        <taxon>Bacteria</taxon>
        <taxon>Pseudomonadati</taxon>
        <taxon>Bacteroidota</taxon>
        <taxon>Chitinophagia</taxon>
        <taxon>Chitinophagales</taxon>
        <taxon>Chitinophagaceae</taxon>
        <taxon>Chitinophaga</taxon>
    </lineage>
</organism>
<protein>
    <submittedName>
        <fullName evidence="4">Cyclase/dehydrase</fullName>
    </submittedName>
</protein>
<dbReference type="RefSeq" id="WP_108689022.1">
    <property type="nucleotide sequence ID" value="NZ_QCYK01000003.1"/>
</dbReference>
<dbReference type="InterPro" id="IPR005031">
    <property type="entry name" value="COQ10_START"/>
</dbReference>
<keyword evidence="5" id="KW-1185">Reference proteome</keyword>
<dbReference type="PANTHER" id="PTHR33824">
    <property type="entry name" value="POLYKETIDE CYCLASE/DEHYDRASE AND LIPID TRANSPORT SUPERFAMILY PROTEIN"/>
    <property type="match status" value="1"/>
</dbReference>
<dbReference type="InterPro" id="IPR023393">
    <property type="entry name" value="START-like_dom_sf"/>
</dbReference>
<evidence type="ECO:0000313" key="4">
    <source>
        <dbReference type="EMBL" id="PUZ23278.1"/>
    </source>
</evidence>
<gene>
    <name evidence="4" type="ORF">DCC81_23075</name>
</gene>
<dbReference type="InterPro" id="IPR021309">
    <property type="entry name" value="YgaP-like_TM"/>
</dbReference>
<evidence type="ECO:0000256" key="1">
    <source>
        <dbReference type="ARBA" id="ARBA00008918"/>
    </source>
</evidence>
<evidence type="ECO:0000259" key="3">
    <source>
        <dbReference type="Pfam" id="PF11127"/>
    </source>
</evidence>
<feature type="domain" description="Coenzyme Q-binding protein COQ10 START" evidence="2">
    <location>
        <begin position="100"/>
        <end position="212"/>
    </location>
</feature>
<reference evidence="4 5" key="1">
    <citation type="submission" date="2018-04" db="EMBL/GenBank/DDBJ databases">
        <title>Chitinophaga fuyangensis sp. nov., isolated from soil in a chemical factory.</title>
        <authorList>
            <person name="Chen K."/>
        </authorList>
    </citation>
    <scope>NUCLEOTIDE SEQUENCE [LARGE SCALE GENOMIC DNA]</scope>
    <source>
        <strain evidence="4 5">LY-1</strain>
    </source>
</reference>